<dbReference type="NCBIfam" id="TIGR00278">
    <property type="entry name" value="membrane protein insertion efficiency factor YidD"/>
    <property type="match status" value="1"/>
</dbReference>
<proteinExistence type="inferred from homology"/>
<sequence length="74" mass="8471">MKKIISFITFIYKSTISNLLKLTFGGGCRFEPTCSEYANMAIQKHGIIRGTRFTLLRLIKCHPFSKSFGWDPIP</sequence>
<reference evidence="2 3" key="1">
    <citation type="journal article" date="2016" name="Nat. Commun.">
        <title>Thousands of microbial genomes shed light on interconnected biogeochemical processes in an aquifer system.</title>
        <authorList>
            <person name="Anantharaman K."/>
            <person name="Brown C.T."/>
            <person name="Hug L.A."/>
            <person name="Sharon I."/>
            <person name="Castelle C.J."/>
            <person name="Probst A.J."/>
            <person name="Thomas B.C."/>
            <person name="Singh A."/>
            <person name="Wilkins M.J."/>
            <person name="Karaoz U."/>
            <person name="Brodie E.L."/>
            <person name="Williams K.H."/>
            <person name="Hubbard S.S."/>
            <person name="Banfield J.F."/>
        </authorList>
    </citation>
    <scope>NUCLEOTIDE SEQUENCE [LARGE SCALE GENOMIC DNA]</scope>
</reference>
<organism evidence="2 3">
    <name type="scientific">Candidatus Woesebacteria bacterium RBG_13_36_22</name>
    <dbReference type="NCBI Taxonomy" id="1802478"/>
    <lineage>
        <taxon>Bacteria</taxon>
        <taxon>Candidatus Woeseibacteriota</taxon>
    </lineage>
</organism>
<dbReference type="HAMAP" id="MF_00386">
    <property type="entry name" value="UPF0161_YidD"/>
    <property type="match status" value="1"/>
</dbReference>
<evidence type="ECO:0000256" key="1">
    <source>
        <dbReference type="HAMAP-Rule" id="MF_00386"/>
    </source>
</evidence>
<comment type="subcellular location">
    <subcellularLocation>
        <location evidence="1">Cell membrane</location>
        <topology evidence="1">Peripheral membrane protein</topology>
        <orientation evidence="1">Cytoplasmic side</orientation>
    </subcellularLocation>
</comment>
<gene>
    <name evidence="2" type="ORF">A2Z67_03255</name>
</gene>
<evidence type="ECO:0000313" key="3">
    <source>
        <dbReference type="Proteomes" id="UP000176939"/>
    </source>
</evidence>
<dbReference type="SMART" id="SM01234">
    <property type="entry name" value="Haemolytic"/>
    <property type="match status" value="1"/>
</dbReference>
<name>A0A1F7X3W3_9BACT</name>
<dbReference type="EMBL" id="MGFQ01000019">
    <property type="protein sequence ID" value="OGM09790.1"/>
    <property type="molecule type" value="Genomic_DNA"/>
</dbReference>
<comment type="caution">
    <text evidence="2">The sequence shown here is derived from an EMBL/GenBank/DDBJ whole genome shotgun (WGS) entry which is preliminary data.</text>
</comment>
<keyword evidence="1" id="KW-0472">Membrane</keyword>
<dbReference type="GO" id="GO:0005886">
    <property type="term" value="C:plasma membrane"/>
    <property type="evidence" value="ECO:0007669"/>
    <property type="project" value="UniProtKB-SubCell"/>
</dbReference>
<dbReference type="Pfam" id="PF01809">
    <property type="entry name" value="YidD"/>
    <property type="match status" value="1"/>
</dbReference>
<keyword evidence="1" id="KW-1003">Cell membrane</keyword>
<comment type="similarity">
    <text evidence="1">Belongs to the UPF0161 family.</text>
</comment>
<dbReference type="Proteomes" id="UP000176939">
    <property type="component" value="Unassembled WGS sequence"/>
</dbReference>
<protein>
    <recommendedName>
        <fullName evidence="1">Putative membrane protein insertion efficiency factor</fullName>
    </recommendedName>
</protein>
<dbReference type="InterPro" id="IPR002696">
    <property type="entry name" value="Membr_insert_effic_factor_YidD"/>
</dbReference>
<comment type="function">
    <text evidence="1">Could be involved in insertion of integral membrane proteins into the membrane.</text>
</comment>
<evidence type="ECO:0000313" key="2">
    <source>
        <dbReference type="EMBL" id="OGM09790.1"/>
    </source>
</evidence>
<accession>A0A1F7X3W3</accession>
<dbReference type="PANTHER" id="PTHR33383:SF1">
    <property type="entry name" value="MEMBRANE PROTEIN INSERTION EFFICIENCY FACTOR-RELATED"/>
    <property type="match status" value="1"/>
</dbReference>
<dbReference type="AlphaFoldDB" id="A0A1F7X3W3"/>
<dbReference type="PANTHER" id="PTHR33383">
    <property type="entry name" value="MEMBRANE PROTEIN INSERTION EFFICIENCY FACTOR-RELATED"/>
    <property type="match status" value="1"/>
</dbReference>